<protein>
    <recommendedName>
        <fullName evidence="3">Outer membrane beta-barrel protein</fullName>
    </recommendedName>
</protein>
<dbReference type="Proteomes" id="UP000464577">
    <property type="component" value="Chromosome"/>
</dbReference>
<gene>
    <name evidence="1" type="ORF">GJR95_16155</name>
</gene>
<keyword evidence="2" id="KW-1185">Reference proteome</keyword>
<evidence type="ECO:0000313" key="1">
    <source>
        <dbReference type="EMBL" id="QHV96458.1"/>
    </source>
</evidence>
<dbReference type="RefSeq" id="WP_162386866.1">
    <property type="nucleotide sequence ID" value="NZ_CP045997.1"/>
</dbReference>
<name>A0A6P1VVR4_9BACT</name>
<evidence type="ECO:0008006" key="3">
    <source>
        <dbReference type="Google" id="ProtNLM"/>
    </source>
</evidence>
<dbReference type="EMBL" id="CP045997">
    <property type="protein sequence ID" value="QHV96458.1"/>
    <property type="molecule type" value="Genomic_DNA"/>
</dbReference>
<evidence type="ECO:0000313" key="2">
    <source>
        <dbReference type="Proteomes" id="UP000464577"/>
    </source>
</evidence>
<accession>A0A6P1VVR4</accession>
<proteinExistence type="predicted"/>
<dbReference type="AlphaFoldDB" id="A0A6P1VVR4"/>
<reference evidence="1 2" key="1">
    <citation type="submission" date="2019-11" db="EMBL/GenBank/DDBJ databases">
        <title>Spirosoma endbachense sp. nov., isolated from a natural salt meadow.</title>
        <authorList>
            <person name="Rojas J."/>
            <person name="Ambika Manirajan B."/>
            <person name="Ratering S."/>
            <person name="Suarez C."/>
            <person name="Geissler-Plaum R."/>
            <person name="Schnell S."/>
        </authorList>
    </citation>
    <scope>NUCLEOTIDE SEQUENCE [LARGE SCALE GENOMIC DNA]</scope>
    <source>
        <strain evidence="1 2">I-24</strain>
    </source>
</reference>
<dbReference type="KEGG" id="senf:GJR95_16155"/>
<sequence>MLRLEPKLFEMKKLVLLLITIQITNLSFGQSTESILALNSGLFSFHGVSAEKSSQINLASNGSTGYTNNPFGAKNGLSYGLSYQIQHVSRGNFMTGISVGYENLRSKTTIDRVNGYDNTGTFQDVASGQTYLSNKFINAFPFLGYRIKCNQFSIDLIGGLDIGYLLSSREKGEATGVNGKTYSTSLDRTGIKTDLRPRVQLAVVYGKIGAYAGYAYGLSNYRSRWVGGRNECNAELIRFGILYKMKG</sequence>
<organism evidence="1 2">
    <name type="scientific">Spirosoma endbachense</name>
    <dbReference type="NCBI Taxonomy" id="2666025"/>
    <lineage>
        <taxon>Bacteria</taxon>
        <taxon>Pseudomonadati</taxon>
        <taxon>Bacteroidota</taxon>
        <taxon>Cytophagia</taxon>
        <taxon>Cytophagales</taxon>
        <taxon>Cytophagaceae</taxon>
        <taxon>Spirosoma</taxon>
    </lineage>
</organism>